<evidence type="ECO:0000313" key="2">
    <source>
        <dbReference type="Proteomes" id="UP000024635"/>
    </source>
</evidence>
<sequence>MISNPCVRGVTSVGLAFSAAEHIYYTSLHFTTFTNKRRRGHVLCLQGRDGKGSRPERSETASSFSITGFETKRNGVAIAIARSIKEQTEVLLKSDRLVWASAASTILMCAGDTLRETKRGRKGDRVAWYRSEDLQKIVKAKEDVYKAWHKTKSFSALIEYKLR</sequence>
<evidence type="ECO:0000313" key="1">
    <source>
        <dbReference type="EMBL" id="EYC22623.1"/>
    </source>
</evidence>
<gene>
    <name evidence="1" type="primary">Acey_s0017.g3459</name>
    <name evidence="1" type="ORF">Y032_0017g3459</name>
</gene>
<organism evidence="1 2">
    <name type="scientific">Ancylostoma ceylanicum</name>
    <dbReference type="NCBI Taxonomy" id="53326"/>
    <lineage>
        <taxon>Eukaryota</taxon>
        <taxon>Metazoa</taxon>
        <taxon>Ecdysozoa</taxon>
        <taxon>Nematoda</taxon>
        <taxon>Chromadorea</taxon>
        <taxon>Rhabditida</taxon>
        <taxon>Rhabditina</taxon>
        <taxon>Rhabditomorpha</taxon>
        <taxon>Strongyloidea</taxon>
        <taxon>Ancylostomatidae</taxon>
        <taxon>Ancylostomatinae</taxon>
        <taxon>Ancylostoma</taxon>
    </lineage>
</organism>
<dbReference type="OrthoDB" id="418748at2759"/>
<dbReference type="EMBL" id="JARK01001353">
    <property type="protein sequence ID" value="EYC22623.1"/>
    <property type="molecule type" value="Genomic_DNA"/>
</dbReference>
<dbReference type="AlphaFoldDB" id="A0A016V7D2"/>
<proteinExistence type="predicted"/>
<comment type="caution">
    <text evidence="1">The sequence shown here is derived from an EMBL/GenBank/DDBJ whole genome shotgun (WGS) entry which is preliminary data.</text>
</comment>
<reference evidence="2" key="1">
    <citation type="journal article" date="2015" name="Nat. Genet.">
        <title>The genome and transcriptome of the zoonotic hookworm Ancylostoma ceylanicum identify infection-specific gene families.</title>
        <authorList>
            <person name="Schwarz E.M."/>
            <person name="Hu Y."/>
            <person name="Antoshechkin I."/>
            <person name="Miller M.M."/>
            <person name="Sternberg P.W."/>
            <person name="Aroian R.V."/>
        </authorList>
    </citation>
    <scope>NUCLEOTIDE SEQUENCE</scope>
    <source>
        <strain evidence="2">HY135</strain>
    </source>
</reference>
<dbReference type="Proteomes" id="UP000024635">
    <property type="component" value="Unassembled WGS sequence"/>
</dbReference>
<name>A0A016V7D2_9BILA</name>
<keyword evidence="2" id="KW-1185">Reference proteome</keyword>
<accession>A0A016V7D2</accession>
<protein>
    <submittedName>
        <fullName evidence="1">Uncharacterized protein</fullName>
    </submittedName>
</protein>